<dbReference type="Pfam" id="PF04191">
    <property type="entry name" value="PEMT"/>
    <property type="match status" value="1"/>
</dbReference>
<evidence type="ECO:0000256" key="3">
    <source>
        <dbReference type="ARBA" id="ARBA00022989"/>
    </source>
</evidence>
<dbReference type="PROSITE" id="PS51257">
    <property type="entry name" value="PROKAR_LIPOPROTEIN"/>
    <property type="match status" value="1"/>
</dbReference>
<feature type="transmembrane region" description="Helical" evidence="5">
    <location>
        <begin position="12"/>
        <end position="29"/>
    </location>
</feature>
<gene>
    <name evidence="6" type="ORF">PSET11_02454</name>
</gene>
<evidence type="ECO:0000256" key="2">
    <source>
        <dbReference type="ARBA" id="ARBA00022692"/>
    </source>
</evidence>
<keyword evidence="2 5" id="KW-0812">Transmembrane</keyword>
<dbReference type="Gene3D" id="1.20.120.1630">
    <property type="match status" value="1"/>
</dbReference>
<feature type="transmembrane region" description="Helical" evidence="5">
    <location>
        <begin position="36"/>
        <end position="56"/>
    </location>
</feature>
<dbReference type="InterPro" id="IPR007318">
    <property type="entry name" value="Phopholipid_MeTrfase"/>
</dbReference>
<comment type="subcellular location">
    <subcellularLocation>
        <location evidence="1">Endomembrane system</location>
        <topology evidence="1">Multi-pass membrane protein</topology>
    </subcellularLocation>
</comment>
<keyword evidence="4 5" id="KW-0472">Membrane</keyword>
<proteinExistence type="predicted"/>
<feature type="transmembrane region" description="Helical" evidence="5">
    <location>
        <begin position="116"/>
        <end position="138"/>
    </location>
</feature>
<protein>
    <recommendedName>
        <fullName evidence="8">Isoprenylcysteine carboxyl methyltransferase (ICMT) family protein</fullName>
    </recommendedName>
</protein>
<dbReference type="GO" id="GO:0012505">
    <property type="term" value="C:endomembrane system"/>
    <property type="evidence" value="ECO:0007669"/>
    <property type="project" value="UniProtKB-SubCell"/>
</dbReference>
<evidence type="ECO:0000256" key="5">
    <source>
        <dbReference type="SAM" id="Phobius"/>
    </source>
</evidence>
<reference evidence="6 7" key="1">
    <citation type="submission" date="2018-11" db="EMBL/GenBank/DDBJ databases">
        <authorList>
            <person name="Criscuolo A."/>
        </authorList>
    </citation>
    <scope>NUCLEOTIDE SEQUENCE [LARGE SCALE GENOMIC DNA]</scope>
    <source>
        <strain evidence="6">AT11b</strain>
    </source>
</reference>
<evidence type="ECO:0000313" key="7">
    <source>
        <dbReference type="Proteomes" id="UP000280861"/>
    </source>
</evidence>
<name>A0A3P5X7A9_9MICC</name>
<evidence type="ECO:0000256" key="1">
    <source>
        <dbReference type="ARBA" id="ARBA00004127"/>
    </source>
</evidence>
<evidence type="ECO:0008006" key="8">
    <source>
        <dbReference type="Google" id="ProtNLM"/>
    </source>
</evidence>
<accession>A0A3P5X7A9</accession>
<feature type="transmembrane region" description="Helical" evidence="5">
    <location>
        <begin position="62"/>
        <end position="85"/>
    </location>
</feature>
<sequence>MVREATLGSLDPVVVAAFDIPLFVLASAFAACGFRVAAIVSTCWTGTVAVALAWYATVTTEAGWGAVTMVAAAGGSVIALCLILLGRVPNEFIIRGPFAFRPAASRATSARHVASTFIQIVVFWGLFLVVVPVTLTALERRWDVVFSFPSFVAPVGFIILVLASGLGLWSAVAMSTLGDGTPLPSATANRLVIAGPYRWVRNPMAVSGIVQGAAVGLIVQSWFVVVYAVAGSLVWNYAVRPLEEADLEGRFGEEFQRYRDAVSCWIPRVPQDRSTRPAPRQ</sequence>
<keyword evidence="3 5" id="KW-1133">Transmembrane helix</keyword>
<organism evidence="6 7">
    <name type="scientific">Arthrobacter ulcerisalmonis</name>
    <dbReference type="NCBI Taxonomy" id="2483813"/>
    <lineage>
        <taxon>Bacteria</taxon>
        <taxon>Bacillati</taxon>
        <taxon>Actinomycetota</taxon>
        <taxon>Actinomycetes</taxon>
        <taxon>Micrococcales</taxon>
        <taxon>Micrococcaceae</taxon>
        <taxon>Arthrobacter</taxon>
    </lineage>
</organism>
<feature type="transmembrane region" description="Helical" evidence="5">
    <location>
        <begin position="208"/>
        <end position="230"/>
    </location>
</feature>
<dbReference type="Proteomes" id="UP000280861">
    <property type="component" value="Unassembled WGS sequence"/>
</dbReference>
<evidence type="ECO:0000256" key="4">
    <source>
        <dbReference type="ARBA" id="ARBA00023136"/>
    </source>
</evidence>
<dbReference type="EMBL" id="UXAU01000035">
    <property type="protein sequence ID" value="VDC30285.1"/>
    <property type="molecule type" value="Genomic_DNA"/>
</dbReference>
<evidence type="ECO:0000313" key="6">
    <source>
        <dbReference type="EMBL" id="VDC30285.1"/>
    </source>
</evidence>
<keyword evidence="7" id="KW-1185">Reference proteome</keyword>
<dbReference type="AlphaFoldDB" id="A0A3P5X7A9"/>
<feature type="transmembrane region" description="Helical" evidence="5">
    <location>
        <begin position="144"/>
        <end position="169"/>
    </location>
</feature>